<evidence type="ECO:0000313" key="2">
    <source>
        <dbReference type="Proteomes" id="UP001056120"/>
    </source>
</evidence>
<protein>
    <submittedName>
        <fullName evidence="1">Uncharacterized protein</fullName>
    </submittedName>
</protein>
<organism evidence="1 2">
    <name type="scientific">Smallanthus sonchifolius</name>
    <dbReference type="NCBI Taxonomy" id="185202"/>
    <lineage>
        <taxon>Eukaryota</taxon>
        <taxon>Viridiplantae</taxon>
        <taxon>Streptophyta</taxon>
        <taxon>Embryophyta</taxon>
        <taxon>Tracheophyta</taxon>
        <taxon>Spermatophyta</taxon>
        <taxon>Magnoliopsida</taxon>
        <taxon>eudicotyledons</taxon>
        <taxon>Gunneridae</taxon>
        <taxon>Pentapetalae</taxon>
        <taxon>asterids</taxon>
        <taxon>campanulids</taxon>
        <taxon>Asterales</taxon>
        <taxon>Asteraceae</taxon>
        <taxon>Asteroideae</taxon>
        <taxon>Heliantheae alliance</taxon>
        <taxon>Millerieae</taxon>
        <taxon>Smallanthus</taxon>
    </lineage>
</organism>
<sequence length="470" mass="52759">MFLLLVVNDVAKLRFHWFTPFFSVFVGPTVTSGENYFREQNLVLEIPSRTLHSSSSHEFVQIKMPPAPPPPPRFHKKVSVAASPETCSSRNVSLKKKLLPKLSFKNRNTISDVIIPAASRFLPREKSSITRTWSLTKMFTKITTPSRPFTPIGHSSMEPGLRRSGGSLDLQTKVHEHIPRSQSVPILNESTRMKSTDSFFRLIPKALLVKDFDDMRPTRIPTDDDANGEDIAEEEAVCRICYVELCEGGETLKMECSCKGELALAHKECAIKWFSIKGNKTCDVCHQDVENLPVTLLRVQNIVRNRDNGAIAAHDLHIEVNADIYRVWQEMPILVVVSAIAYFCFLEELLVGKMGLGSVALSLPFSCVLGVFSSMTSSAMVKRRFAWLYASIQFSFVVIFTHFFYSMVNVQPILSIFLATLTGYGVAICGRSIVLEVLKLRRWWCSRSNQQRDSSVVGTVTPSLSLSPAF</sequence>
<evidence type="ECO:0000313" key="1">
    <source>
        <dbReference type="EMBL" id="KAI3676949.1"/>
    </source>
</evidence>
<name>A0ACB8Y063_9ASTR</name>
<proteinExistence type="predicted"/>
<comment type="caution">
    <text evidence="1">The sequence shown here is derived from an EMBL/GenBank/DDBJ whole genome shotgun (WGS) entry which is preliminary data.</text>
</comment>
<dbReference type="Proteomes" id="UP001056120">
    <property type="component" value="Linkage Group LG29"/>
</dbReference>
<accession>A0ACB8Y063</accession>
<reference evidence="2" key="1">
    <citation type="journal article" date="2022" name="Mol. Ecol. Resour.">
        <title>The genomes of chicory, endive, great burdock and yacon provide insights into Asteraceae palaeo-polyploidization history and plant inulin production.</title>
        <authorList>
            <person name="Fan W."/>
            <person name="Wang S."/>
            <person name="Wang H."/>
            <person name="Wang A."/>
            <person name="Jiang F."/>
            <person name="Liu H."/>
            <person name="Zhao H."/>
            <person name="Xu D."/>
            <person name="Zhang Y."/>
        </authorList>
    </citation>
    <scope>NUCLEOTIDE SEQUENCE [LARGE SCALE GENOMIC DNA]</scope>
    <source>
        <strain evidence="2">cv. Yunnan</strain>
    </source>
</reference>
<gene>
    <name evidence="1" type="ORF">L1987_86565</name>
</gene>
<dbReference type="EMBL" id="CM042046">
    <property type="protein sequence ID" value="KAI3676949.1"/>
    <property type="molecule type" value="Genomic_DNA"/>
</dbReference>
<keyword evidence="2" id="KW-1185">Reference proteome</keyword>
<reference evidence="1 2" key="2">
    <citation type="journal article" date="2022" name="Mol. Ecol. Resour.">
        <title>The genomes of chicory, endive, great burdock and yacon provide insights into Asteraceae paleo-polyploidization history and plant inulin production.</title>
        <authorList>
            <person name="Fan W."/>
            <person name="Wang S."/>
            <person name="Wang H."/>
            <person name="Wang A."/>
            <person name="Jiang F."/>
            <person name="Liu H."/>
            <person name="Zhao H."/>
            <person name="Xu D."/>
            <person name="Zhang Y."/>
        </authorList>
    </citation>
    <scope>NUCLEOTIDE SEQUENCE [LARGE SCALE GENOMIC DNA]</scope>
    <source>
        <strain evidence="2">cv. Yunnan</strain>
        <tissue evidence="1">Leaves</tissue>
    </source>
</reference>